<evidence type="ECO:0000259" key="6">
    <source>
        <dbReference type="PROSITE" id="PS50090"/>
    </source>
</evidence>
<dbReference type="Gene3D" id="1.10.10.60">
    <property type="entry name" value="Homeodomain-like"/>
    <property type="match status" value="2"/>
</dbReference>
<dbReference type="GO" id="GO:0005634">
    <property type="term" value="C:nucleus"/>
    <property type="evidence" value="ECO:0007669"/>
    <property type="project" value="UniProtKB-SubCell"/>
</dbReference>
<accession>A0A8S0VGK0</accession>
<dbReference type="PROSITE" id="PS50090">
    <property type="entry name" value="MYB_LIKE"/>
    <property type="match status" value="2"/>
</dbReference>
<proteinExistence type="predicted"/>
<reference evidence="8 9" key="1">
    <citation type="submission" date="2019-12" db="EMBL/GenBank/DDBJ databases">
        <authorList>
            <person name="Alioto T."/>
            <person name="Alioto T."/>
            <person name="Gomez Garrido J."/>
        </authorList>
    </citation>
    <scope>NUCLEOTIDE SEQUENCE [LARGE SCALE GENOMIC DNA]</scope>
</reference>
<dbReference type="CDD" id="cd00167">
    <property type="entry name" value="SANT"/>
    <property type="match status" value="2"/>
</dbReference>
<dbReference type="EMBL" id="CACTIH010009254">
    <property type="protein sequence ID" value="CAA3028470.1"/>
    <property type="molecule type" value="Genomic_DNA"/>
</dbReference>
<sequence>MEPKCRNDHSTPPPIALFNSNMKLKVEDDLSMQMNFSSKGYLQESQYFDHFSLTGSSFNPNLETQANGFDPFDFIFHVSPSTDFDSYNFKPFEENGDGLLSIQERKYPLNGMENSDHNILSLNCHDSDLLNFVVPDESSSVTPGNGNKNSSSKKWQNNSNDSYTTTIEVELASAKSSGQAWKKSKSAKGLWTSEEDRHLIHLVEKYGVRKWSHIAQMLKGRIGKQCRERWHNHLRPDIKKDVWTEEEDKILIESHAEVGNKWAEIAKRLPGRTENSIKNHWNATKRKQFSRRKCRTKWPRPSSLLQNYIKSLNSEKEFAASCTTTNAGIINNDNVSTKTLEKPGFMDFRMPDYDFDEVPEFTLDDKLFEGISIDSFMEDISGGSPKIDEKCFDIGLPFDMPPLMQFKGTKDIDLMEMISRANF</sequence>
<feature type="compositionally biased region" description="Low complexity" evidence="5">
    <location>
        <begin position="145"/>
        <end position="159"/>
    </location>
</feature>
<feature type="domain" description="Myb-like" evidence="6">
    <location>
        <begin position="183"/>
        <end position="234"/>
    </location>
</feature>
<evidence type="ECO:0000256" key="1">
    <source>
        <dbReference type="ARBA" id="ARBA00004123"/>
    </source>
</evidence>
<dbReference type="PROSITE" id="PS51294">
    <property type="entry name" value="HTH_MYB"/>
    <property type="match status" value="2"/>
</dbReference>
<dbReference type="Gramene" id="OE9A002109T1">
    <property type="protein sequence ID" value="OE9A002109C1"/>
    <property type="gene ID" value="OE9A002109"/>
</dbReference>
<dbReference type="FunFam" id="1.10.10.60:FF:000381">
    <property type="entry name" value="Transcription factor MYB119"/>
    <property type="match status" value="1"/>
</dbReference>
<gene>
    <name evidence="8" type="ORF">OLEA9_A002109</name>
</gene>
<dbReference type="InterPro" id="IPR001005">
    <property type="entry name" value="SANT/Myb"/>
</dbReference>
<dbReference type="Pfam" id="PF13921">
    <property type="entry name" value="Myb_DNA-bind_6"/>
    <property type="match status" value="1"/>
</dbReference>
<comment type="caution">
    <text evidence="8">The sequence shown here is derived from an EMBL/GenBank/DDBJ whole genome shotgun (WGS) entry which is preliminary data.</text>
</comment>
<dbReference type="OrthoDB" id="2143914at2759"/>
<dbReference type="InterPro" id="IPR050560">
    <property type="entry name" value="MYB_TF"/>
</dbReference>
<keyword evidence="3" id="KW-0238">DNA-binding</keyword>
<evidence type="ECO:0000256" key="4">
    <source>
        <dbReference type="ARBA" id="ARBA00023242"/>
    </source>
</evidence>
<feature type="region of interest" description="Disordered" evidence="5">
    <location>
        <begin position="135"/>
        <end position="159"/>
    </location>
</feature>
<dbReference type="AlphaFoldDB" id="A0A8S0VGK0"/>
<feature type="domain" description="Myb-like" evidence="6">
    <location>
        <begin position="235"/>
        <end position="285"/>
    </location>
</feature>
<evidence type="ECO:0000256" key="3">
    <source>
        <dbReference type="ARBA" id="ARBA00023125"/>
    </source>
</evidence>
<dbReference type="FunFam" id="1.10.10.60:FF:000010">
    <property type="entry name" value="Transcriptional activator Myb isoform A"/>
    <property type="match status" value="1"/>
</dbReference>
<dbReference type="PANTHER" id="PTHR45614">
    <property type="entry name" value="MYB PROTEIN-RELATED"/>
    <property type="match status" value="1"/>
</dbReference>
<dbReference type="InterPro" id="IPR009057">
    <property type="entry name" value="Homeodomain-like_sf"/>
</dbReference>
<evidence type="ECO:0000256" key="5">
    <source>
        <dbReference type="SAM" id="MobiDB-lite"/>
    </source>
</evidence>
<comment type="subcellular location">
    <subcellularLocation>
        <location evidence="1">Nucleus</location>
    </subcellularLocation>
</comment>
<keyword evidence="2" id="KW-0677">Repeat</keyword>
<evidence type="ECO:0000259" key="7">
    <source>
        <dbReference type="PROSITE" id="PS51294"/>
    </source>
</evidence>
<evidence type="ECO:0000256" key="2">
    <source>
        <dbReference type="ARBA" id="ARBA00022737"/>
    </source>
</evidence>
<feature type="domain" description="HTH myb-type" evidence="7">
    <location>
        <begin position="239"/>
        <end position="289"/>
    </location>
</feature>
<organism evidence="8 9">
    <name type="scientific">Olea europaea subsp. europaea</name>
    <dbReference type="NCBI Taxonomy" id="158383"/>
    <lineage>
        <taxon>Eukaryota</taxon>
        <taxon>Viridiplantae</taxon>
        <taxon>Streptophyta</taxon>
        <taxon>Embryophyta</taxon>
        <taxon>Tracheophyta</taxon>
        <taxon>Spermatophyta</taxon>
        <taxon>Magnoliopsida</taxon>
        <taxon>eudicotyledons</taxon>
        <taxon>Gunneridae</taxon>
        <taxon>Pentapetalae</taxon>
        <taxon>asterids</taxon>
        <taxon>lamiids</taxon>
        <taxon>Lamiales</taxon>
        <taxon>Oleaceae</taxon>
        <taxon>Oleeae</taxon>
        <taxon>Olea</taxon>
    </lineage>
</organism>
<dbReference type="GO" id="GO:0000978">
    <property type="term" value="F:RNA polymerase II cis-regulatory region sequence-specific DNA binding"/>
    <property type="evidence" value="ECO:0007669"/>
    <property type="project" value="TreeGrafter"/>
</dbReference>
<dbReference type="Proteomes" id="UP000594638">
    <property type="component" value="Unassembled WGS sequence"/>
</dbReference>
<evidence type="ECO:0000313" key="9">
    <source>
        <dbReference type="Proteomes" id="UP000594638"/>
    </source>
</evidence>
<dbReference type="SUPFAM" id="SSF46689">
    <property type="entry name" value="Homeodomain-like"/>
    <property type="match status" value="1"/>
</dbReference>
<dbReference type="SMART" id="SM00717">
    <property type="entry name" value="SANT"/>
    <property type="match status" value="2"/>
</dbReference>
<evidence type="ECO:0000313" key="8">
    <source>
        <dbReference type="EMBL" id="CAA3028470.1"/>
    </source>
</evidence>
<keyword evidence="9" id="KW-1185">Reference proteome</keyword>
<keyword evidence="4" id="KW-0539">Nucleus</keyword>
<dbReference type="InterPro" id="IPR017930">
    <property type="entry name" value="Myb_dom"/>
</dbReference>
<dbReference type="GO" id="GO:0000981">
    <property type="term" value="F:DNA-binding transcription factor activity, RNA polymerase II-specific"/>
    <property type="evidence" value="ECO:0007669"/>
    <property type="project" value="TreeGrafter"/>
</dbReference>
<dbReference type="PANTHER" id="PTHR45614:SF285">
    <property type="entry name" value="TRANSCRIPTION FACTOR MYB98"/>
    <property type="match status" value="1"/>
</dbReference>
<feature type="domain" description="HTH myb-type" evidence="7">
    <location>
        <begin position="188"/>
        <end position="238"/>
    </location>
</feature>
<protein>
    <submittedName>
        <fullName evidence="8">Transcription factor MYB98-like</fullName>
    </submittedName>
</protein>
<name>A0A8S0VGK0_OLEEU</name>